<organism evidence="4 5">
    <name type="scientific">Roseisalinus antarcticus</name>
    <dbReference type="NCBI Taxonomy" id="254357"/>
    <lineage>
        <taxon>Bacteria</taxon>
        <taxon>Pseudomonadati</taxon>
        <taxon>Pseudomonadota</taxon>
        <taxon>Alphaproteobacteria</taxon>
        <taxon>Rhodobacterales</taxon>
        <taxon>Roseobacteraceae</taxon>
        <taxon>Roseisalinus</taxon>
    </lineage>
</organism>
<proteinExistence type="predicted"/>
<evidence type="ECO:0000313" key="5">
    <source>
        <dbReference type="Proteomes" id="UP000193900"/>
    </source>
</evidence>
<keyword evidence="5" id="KW-1185">Reference proteome</keyword>
<feature type="DNA-binding region" description="H-T-H motif" evidence="2">
    <location>
        <begin position="34"/>
        <end position="53"/>
    </location>
</feature>
<dbReference type="EMBL" id="FWFZ01000006">
    <property type="protein sequence ID" value="SLN40980.1"/>
    <property type="molecule type" value="Genomic_DNA"/>
</dbReference>
<evidence type="ECO:0000313" key="4">
    <source>
        <dbReference type="EMBL" id="SLN40980.1"/>
    </source>
</evidence>
<evidence type="ECO:0000259" key="3">
    <source>
        <dbReference type="PROSITE" id="PS50977"/>
    </source>
</evidence>
<dbReference type="AlphaFoldDB" id="A0A1Y5SJD9"/>
<keyword evidence="1 2" id="KW-0238">DNA-binding</keyword>
<name>A0A1Y5SJD9_9RHOB</name>
<dbReference type="RefSeq" id="WP_159458463.1">
    <property type="nucleotide sequence ID" value="NZ_FWFZ01000006.1"/>
</dbReference>
<evidence type="ECO:0000256" key="2">
    <source>
        <dbReference type="PROSITE-ProRule" id="PRU00335"/>
    </source>
</evidence>
<accession>A0A1Y5SJD9</accession>
<protein>
    <recommendedName>
        <fullName evidence="3">HTH tetR-type domain-containing protein</fullName>
    </recommendedName>
</protein>
<reference evidence="4 5" key="1">
    <citation type="submission" date="2017-03" db="EMBL/GenBank/DDBJ databases">
        <authorList>
            <person name="Afonso C.L."/>
            <person name="Miller P.J."/>
            <person name="Scott M.A."/>
            <person name="Spackman E."/>
            <person name="Goraichik I."/>
            <person name="Dimitrov K.M."/>
            <person name="Suarez D.L."/>
            <person name="Swayne D.E."/>
        </authorList>
    </citation>
    <scope>NUCLEOTIDE SEQUENCE [LARGE SCALE GENOMIC DNA]</scope>
    <source>
        <strain evidence="4 5">CECT 7023</strain>
    </source>
</reference>
<dbReference type="OrthoDB" id="9811084at2"/>
<gene>
    <name evidence="4" type="ORF">ROA7023_01613</name>
</gene>
<dbReference type="Pfam" id="PF00440">
    <property type="entry name" value="TetR_N"/>
    <property type="match status" value="1"/>
</dbReference>
<dbReference type="InterPro" id="IPR009057">
    <property type="entry name" value="Homeodomain-like_sf"/>
</dbReference>
<sequence>MPQEVLDRRVRRTRARLAQAAQSVLEEGCWAGASVQSLSDRADLARSSFYAHFAGKPALLDLLIDQRLANAEQDIAALSARSGRLATVTWLAWHMKSARALYREVLGPSGQRQLRRKISDRVAELLGAELCGRGAAPRQDAMRFAADGILAVLEDWLHDPSGPLASELEERLNVLVAPVLENRAVA</sequence>
<dbReference type="GO" id="GO:0003677">
    <property type="term" value="F:DNA binding"/>
    <property type="evidence" value="ECO:0007669"/>
    <property type="project" value="UniProtKB-UniRule"/>
</dbReference>
<evidence type="ECO:0000256" key="1">
    <source>
        <dbReference type="ARBA" id="ARBA00023125"/>
    </source>
</evidence>
<feature type="domain" description="HTH tetR-type" evidence="3">
    <location>
        <begin position="11"/>
        <end position="71"/>
    </location>
</feature>
<dbReference type="Gene3D" id="1.10.357.10">
    <property type="entry name" value="Tetracycline Repressor, domain 2"/>
    <property type="match status" value="1"/>
</dbReference>
<dbReference type="Proteomes" id="UP000193900">
    <property type="component" value="Unassembled WGS sequence"/>
</dbReference>
<dbReference type="InterPro" id="IPR001647">
    <property type="entry name" value="HTH_TetR"/>
</dbReference>
<dbReference type="SUPFAM" id="SSF46689">
    <property type="entry name" value="Homeodomain-like"/>
    <property type="match status" value="1"/>
</dbReference>
<dbReference type="PROSITE" id="PS50977">
    <property type="entry name" value="HTH_TETR_2"/>
    <property type="match status" value="1"/>
</dbReference>